<keyword evidence="4" id="KW-0804">Transcription</keyword>
<gene>
    <name evidence="9" type="primary">LOC101850376</name>
</gene>
<dbReference type="InterPro" id="IPR000014">
    <property type="entry name" value="PAS"/>
</dbReference>
<feature type="compositionally biased region" description="Basic and acidic residues" evidence="6">
    <location>
        <begin position="325"/>
        <end position="338"/>
    </location>
</feature>
<keyword evidence="3" id="KW-0805">Transcription regulation</keyword>
<feature type="compositionally biased region" description="Basic and acidic residues" evidence="6">
    <location>
        <begin position="466"/>
        <end position="477"/>
    </location>
</feature>
<feature type="compositionally biased region" description="Polar residues" evidence="6">
    <location>
        <begin position="576"/>
        <end position="587"/>
    </location>
</feature>
<dbReference type="RefSeq" id="XP_012934817.2">
    <property type="nucleotide sequence ID" value="XM_013079363.2"/>
</dbReference>
<dbReference type="InterPro" id="IPR013767">
    <property type="entry name" value="PAS_fold"/>
</dbReference>
<evidence type="ECO:0000256" key="3">
    <source>
        <dbReference type="ARBA" id="ARBA00023015"/>
    </source>
</evidence>
<feature type="region of interest" description="Disordered" evidence="6">
    <location>
        <begin position="432"/>
        <end position="495"/>
    </location>
</feature>
<feature type="region of interest" description="Disordered" evidence="6">
    <location>
        <begin position="752"/>
        <end position="787"/>
    </location>
</feature>
<evidence type="ECO:0000259" key="7">
    <source>
        <dbReference type="PROSITE" id="PS50112"/>
    </source>
</evidence>
<evidence type="ECO:0000256" key="1">
    <source>
        <dbReference type="ARBA" id="ARBA00004123"/>
    </source>
</evidence>
<dbReference type="CDD" id="cd00130">
    <property type="entry name" value="PAS"/>
    <property type="match status" value="1"/>
</dbReference>
<feature type="compositionally biased region" description="Low complexity" evidence="6">
    <location>
        <begin position="309"/>
        <end position="318"/>
    </location>
</feature>
<name>A0ABM0ZUN6_APLCA</name>
<evidence type="ECO:0000256" key="6">
    <source>
        <dbReference type="SAM" id="MobiDB-lite"/>
    </source>
</evidence>
<evidence type="ECO:0000313" key="8">
    <source>
        <dbReference type="Proteomes" id="UP000694888"/>
    </source>
</evidence>
<reference evidence="9" key="1">
    <citation type="submission" date="2025-08" db="UniProtKB">
        <authorList>
            <consortium name="RefSeq"/>
        </authorList>
    </citation>
    <scope>IDENTIFICATION</scope>
</reference>
<feature type="compositionally biased region" description="Polar residues" evidence="6">
    <location>
        <begin position="478"/>
        <end position="489"/>
    </location>
</feature>
<feature type="region of interest" description="Disordered" evidence="6">
    <location>
        <begin position="610"/>
        <end position="655"/>
    </location>
</feature>
<evidence type="ECO:0000256" key="2">
    <source>
        <dbReference type="ARBA" id="ARBA00022737"/>
    </source>
</evidence>
<organism evidence="8 9">
    <name type="scientific">Aplysia californica</name>
    <name type="common">California sea hare</name>
    <dbReference type="NCBI Taxonomy" id="6500"/>
    <lineage>
        <taxon>Eukaryota</taxon>
        <taxon>Metazoa</taxon>
        <taxon>Spiralia</taxon>
        <taxon>Lophotrochozoa</taxon>
        <taxon>Mollusca</taxon>
        <taxon>Gastropoda</taxon>
        <taxon>Heterobranchia</taxon>
        <taxon>Euthyneura</taxon>
        <taxon>Tectipleura</taxon>
        <taxon>Aplysiida</taxon>
        <taxon>Aplysioidea</taxon>
        <taxon>Aplysiidae</taxon>
        <taxon>Aplysia</taxon>
    </lineage>
</organism>
<dbReference type="PANTHER" id="PTHR23043">
    <property type="entry name" value="HYPOXIA-INDUCIBLE FACTOR 1 ALPHA"/>
    <property type="match status" value="1"/>
</dbReference>
<comment type="subcellular location">
    <subcellularLocation>
        <location evidence="1">Nucleus</location>
    </subcellularLocation>
</comment>
<evidence type="ECO:0000313" key="9">
    <source>
        <dbReference type="RefSeq" id="XP_012934817.2"/>
    </source>
</evidence>
<feature type="region of interest" description="Disordered" evidence="6">
    <location>
        <begin position="567"/>
        <end position="588"/>
    </location>
</feature>
<feature type="compositionally biased region" description="Basic and acidic residues" evidence="6">
    <location>
        <begin position="282"/>
        <end position="293"/>
    </location>
</feature>
<proteinExistence type="predicted"/>
<feature type="compositionally biased region" description="Polar residues" evidence="6">
    <location>
        <begin position="760"/>
        <end position="769"/>
    </location>
</feature>
<feature type="compositionally biased region" description="Basic residues" evidence="6">
    <location>
        <begin position="376"/>
        <end position="389"/>
    </location>
</feature>
<dbReference type="PANTHER" id="PTHR23043:SF26">
    <property type="entry name" value="PROTEIN TRACHEALESS"/>
    <property type="match status" value="1"/>
</dbReference>
<keyword evidence="2" id="KW-0677">Repeat</keyword>
<feature type="compositionally biased region" description="Low complexity" evidence="6">
    <location>
        <begin position="272"/>
        <end position="281"/>
    </location>
</feature>
<feature type="region of interest" description="Disordered" evidence="6">
    <location>
        <begin position="106"/>
        <end position="139"/>
    </location>
</feature>
<keyword evidence="5" id="KW-0539">Nucleus</keyword>
<feature type="domain" description="PAS" evidence="7">
    <location>
        <begin position="43"/>
        <end position="110"/>
    </location>
</feature>
<dbReference type="GeneID" id="101850376"/>
<dbReference type="Pfam" id="PF14598">
    <property type="entry name" value="PAS_11"/>
    <property type="match status" value="1"/>
</dbReference>
<protein>
    <submittedName>
        <fullName evidence="9">Uncharacterized protein LOC101850376</fullName>
    </submittedName>
</protein>
<evidence type="ECO:0000256" key="5">
    <source>
        <dbReference type="ARBA" id="ARBA00023242"/>
    </source>
</evidence>
<sequence length="883" mass="95078">MGQGEPCYDDITTKLPAVCPLHVHSHGTAHLSTHLGMTYGGGRFRTVPTSLDGFAFILASDGRFLYISETVSIYLGLSQVEMAGSSIFDYVHVQDHSELVEQLGMCLVPGPSNSPTGSGSDDGSSPATPRPTSPAEKGYMMVRGSDNNVAKSFSLRMKSTLTKRGVHVKTSGYRILEEKTFWALLQKQQEQDWEQQQQQKYPEVLSKGQALTDYYRIINRQGGFVWVQTCATTLLHSKAGDDQSILAINYVVSGVQGKSCPLDLWQVTGDVSSAQSSTSNSRSREEKLRDLKASKPPGNKATPPKLPLTVVTSSKVTSETGEAALRGERRGLTPRDDTPSAALDLSPRHGPTHSPEDGDESPTSKSPAVTSADGKNKRRKMENPRKRKRSSSDPIDFSKNCDVALNLTRPTEDSSSSIAPLDPECALTSGAADEDTVMPGNRGIPEPGSVVSGKSNTVTSSAPEDLSMKRGAEKSQERNIIQHSSTSVRGTPPALKRVDRSADVTHSPSPVSMTTGSSVLDLEAAMNRHLPVSAVPTSSVLGFGSHGESMHPNIGMSTMSAGGVKPYPANSGLPPHSNSPWITNSRGTGPDMLTASNFLRSLYASRESVIKTSSRSQQQYVNSEPPTSLLTPPEPDPSTYRDPNNIYSYPKHDSLSYDKNVNASYDLRDPTHNHKDSAHKDQLPLLPYKDHHLSPAYMDHISSSMYKDHISSQYKDIIPAFTIPSLMSPAGGRKQPQYPTLPTPFPVPLTPGLADACSMTPPSSNSPDATSHAPHPSAQQFDGPSLYGGMDLNATAAGCGLSQKHLTDSSMPPSSSPSVNNIYHHTVKPHKDQFFPTPSSSDLVKGGYYGMPAPAPGTMYMDLSQTSAAGQYDTCARPILPWY</sequence>
<feature type="compositionally biased region" description="Polar residues" evidence="6">
    <location>
        <begin position="610"/>
        <end position="622"/>
    </location>
</feature>
<dbReference type="SMART" id="SM00091">
    <property type="entry name" value="PAS"/>
    <property type="match status" value="1"/>
</dbReference>
<dbReference type="Pfam" id="PF00989">
    <property type="entry name" value="PAS"/>
    <property type="match status" value="1"/>
</dbReference>
<dbReference type="Gene3D" id="3.30.450.20">
    <property type="entry name" value="PAS domain"/>
    <property type="match status" value="1"/>
</dbReference>
<accession>A0ABM0ZUN6</accession>
<feature type="compositionally biased region" description="Polar residues" evidence="6">
    <location>
        <begin position="452"/>
        <end position="462"/>
    </location>
</feature>
<keyword evidence="8" id="KW-1185">Reference proteome</keyword>
<dbReference type="PROSITE" id="PS50112">
    <property type="entry name" value="PAS"/>
    <property type="match status" value="1"/>
</dbReference>
<feature type="region of interest" description="Disordered" evidence="6">
    <location>
        <begin position="271"/>
        <end position="399"/>
    </location>
</feature>
<dbReference type="InterPro" id="IPR035965">
    <property type="entry name" value="PAS-like_dom_sf"/>
</dbReference>
<evidence type="ECO:0000256" key="4">
    <source>
        <dbReference type="ARBA" id="ARBA00023163"/>
    </source>
</evidence>
<dbReference type="SUPFAM" id="SSF55785">
    <property type="entry name" value="PYP-like sensor domain (PAS domain)"/>
    <property type="match status" value="1"/>
</dbReference>
<dbReference type="Proteomes" id="UP000694888">
    <property type="component" value="Unplaced"/>
</dbReference>
<feature type="compositionally biased region" description="Low complexity" evidence="6">
    <location>
        <begin position="109"/>
        <end position="127"/>
    </location>
</feature>